<dbReference type="PANTHER" id="PTHR23278">
    <property type="entry name" value="SIDESTEP PROTEIN"/>
    <property type="match status" value="1"/>
</dbReference>
<dbReference type="SMART" id="SM00408">
    <property type="entry name" value="IGc2"/>
    <property type="match status" value="3"/>
</dbReference>
<dbReference type="Pfam" id="PF07679">
    <property type="entry name" value="I-set"/>
    <property type="match status" value="1"/>
</dbReference>
<evidence type="ECO:0000259" key="8">
    <source>
        <dbReference type="PROSITE" id="PS50835"/>
    </source>
</evidence>
<evidence type="ECO:0000256" key="1">
    <source>
        <dbReference type="ARBA" id="ARBA00004167"/>
    </source>
</evidence>
<dbReference type="SMART" id="SM00409">
    <property type="entry name" value="IG"/>
    <property type="match status" value="5"/>
</dbReference>
<evidence type="ECO:0000256" key="7">
    <source>
        <dbReference type="SAM" id="SignalP"/>
    </source>
</evidence>
<evidence type="ECO:0000256" key="6">
    <source>
        <dbReference type="SAM" id="Phobius"/>
    </source>
</evidence>
<dbReference type="Gene3D" id="2.60.40.10">
    <property type="entry name" value="Immunoglobulins"/>
    <property type="match status" value="5"/>
</dbReference>
<keyword evidence="7" id="KW-0732">Signal</keyword>
<dbReference type="InterPro" id="IPR013162">
    <property type="entry name" value="CD80_C2-set"/>
</dbReference>
<dbReference type="EMBL" id="GEZM01072451">
    <property type="protein sequence ID" value="JAV65516.1"/>
    <property type="molecule type" value="Transcribed_RNA"/>
</dbReference>
<evidence type="ECO:0000256" key="4">
    <source>
        <dbReference type="ARBA" id="ARBA00023136"/>
    </source>
</evidence>
<protein>
    <recommendedName>
        <fullName evidence="8">Ig-like domain-containing protein</fullName>
    </recommendedName>
</protein>
<dbReference type="Pfam" id="PF08205">
    <property type="entry name" value="C2-set_2"/>
    <property type="match status" value="1"/>
</dbReference>
<dbReference type="Pfam" id="PF07686">
    <property type="entry name" value="V-set"/>
    <property type="match status" value="1"/>
</dbReference>
<keyword evidence="4 6" id="KW-0472">Membrane</keyword>
<evidence type="ECO:0000256" key="2">
    <source>
        <dbReference type="ARBA" id="ARBA00022692"/>
    </source>
</evidence>
<feature type="domain" description="Ig-like" evidence="8">
    <location>
        <begin position="22"/>
        <end position="149"/>
    </location>
</feature>
<sequence length="839" mass="94456">MHISKTVTWWLILLIGATNVFSDIATKSENELDKTSSIVAVQGNVAKLPCDITPSFSADKVHIVIWFKEDNEGRLMKPIYTFDSRDNSVLEQGKHWSDELILGDRAYFRFYEDPAKLTINNVLLKDEGFYNCRVDFKQSPTRNSRLNLTVIVPPSSVMVLNEKGNKVTNYVLGPYIEGDVISLTCIATGGLPIPKVTWWQENALLDDSSENLSNNTVRNILHMEKLQRKHFHTILTCQASNNDFVAPISTSMRLDLNLPPLTANLVGEEFPVSAGKLYQLQCEVVGSQPLVKITWWKGHVNVVDAHEKNSDDGNVTISTLTFMPTAEDEGKYVSCNAENPTIPNSALVSGRKLTVLHSPLLTLNLGKNLNNKIKEGSDIYFDCNIKANPWVYKISWKHNDKMLNSNTAKGVIINNQSLVLQNVRRDKTGSYLCVANNEEGEGESNSIHLEIEYSPTCRSKKPAIHEATLNETLEIKCELDASPKEFEFIWTFNNSAGFQQYLSLHRNASAVIYTIKSENDYGTLFCKGINPIGDQEEPCMINVLPRSKLDVLINCTISTESNQSLNVVCTHRLDPDRKHSFIAEVYEFGTDNLLRNLTSTKSSFIIYGLNPGLQIEIKIYIMTEAGSSKAIHLNAVIPRWENLAASPLNFSITPTLAITVSIVVVLVLLSIGLLAITRYRLCKRRKMETNYNEENSLKTKIDDNDVDGDTNTFTIKEEMNPDVVPLATNIKLPNSRSTFQQQPYKSYIHLKDVDDIQVERPLLHPQYINPHPKLVHYNANRMPPYIRAMHPRFAPAGTMPVVHEDQGYSMDAFRPLLTNRISRMPMVALPTQQLTATQL</sequence>
<feature type="domain" description="Ig-like" evidence="8">
    <location>
        <begin position="455"/>
        <end position="526"/>
    </location>
</feature>
<keyword evidence="2 6" id="KW-0812">Transmembrane</keyword>
<dbReference type="InterPro" id="IPR003598">
    <property type="entry name" value="Ig_sub2"/>
</dbReference>
<evidence type="ECO:0000256" key="5">
    <source>
        <dbReference type="ARBA" id="ARBA00023157"/>
    </source>
</evidence>
<feature type="domain" description="Ig-like" evidence="8">
    <location>
        <begin position="154"/>
        <end position="253"/>
    </location>
</feature>
<dbReference type="InterPro" id="IPR013151">
    <property type="entry name" value="Immunoglobulin_dom"/>
</dbReference>
<proteinExistence type="predicted"/>
<keyword evidence="5" id="KW-1015">Disulfide bond</keyword>
<dbReference type="SUPFAM" id="SSF48726">
    <property type="entry name" value="Immunoglobulin"/>
    <property type="match status" value="4"/>
</dbReference>
<evidence type="ECO:0000313" key="9">
    <source>
        <dbReference type="EMBL" id="JAV65516.1"/>
    </source>
</evidence>
<dbReference type="InterPro" id="IPR013106">
    <property type="entry name" value="Ig_V-set"/>
</dbReference>
<feature type="signal peptide" evidence="7">
    <location>
        <begin position="1"/>
        <end position="22"/>
    </location>
</feature>
<dbReference type="InterPro" id="IPR036179">
    <property type="entry name" value="Ig-like_dom_sf"/>
</dbReference>
<dbReference type="InterPro" id="IPR003599">
    <property type="entry name" value="Ig_sub"/>
</dbReference>
<organism evidence="9">
    <name type="scientific">Photinus pyralis</name>
    <name type="common">Common eastern firefly</name>
    <name type="synonym">Lampyris pyralis</name>
    <dbReference type="NCBI Taxonomy" id="7054"/>
    <lineage>
        <taxon>Eukaryota</taxon>
        <taxon>Metazoa</taxon>
        <taxon>Ecdysozoa</taxon>
        <taxon>Arthropoda</taxon>
        <taxon>Hexapoda</taxon>
        <taxon>Insecta</taxon>
        <taxon>Pterygota</taxon>
        <taxon>Neoptera</taxon>
        <taxon>Endopterygota</taxon>
        <taxon>Coleoptera</taxon>
        <taxon>Polyphaga</taxon>
        <taxon>Elateriformia</taxon>
        <taxon>Elateroidea</taxon>
        <taxon>Lampyridae</taxon>
        <taxon>Lampyrinae</taxon>
        <taxon>Photinus</taxon>
    </lineage>
</organism>
<dbReference type="InterPro" id="IPR013098">
    <property type="entry name" value="Ig_I-set"/>
</dbReference>
<keyword evidence="3 6" id="KW-1133">Transmembrane helix</keyword>
<accession>A0A1Y1L1N5</accession>
<reference evidence="9" key="1">
    <citation type="journal article" date="2016" name="Sci. Rep.">
        <title>Molecular characterization of firefly nuptial gifts: a multi-omics approach sheds light on postcopulatory sexual selection.</title>
        <authorList>
            <person name="Al-Wathiqui N."/>
            <person name="Fallon T.R."/>
            <person name="South A."/>
            <person name="Weng J.K."/>
            <person name="Lewis S.M."/>
        </authorList>
    </citation>
    <scope>NUCLEOTIDE SEQUENCE</scope>
</reference>
<dbReference type="GO" id="GO:0016020">
    <property type="term" value="C:membrane"/>
    <property type="evidence" value="ECO:0007669"/>
    <property type="project" value="UniProtKB-SubCell"/>
</dbReference>
<feature type="domain" description="Ig-like" evidence="8">
    <location>
        <begin position="259"/>
        <end position="354"/>
    </location>
</feature>
<dbReference type="PROSITE" id="PS50835">
    <property type="entry name" value="IG_LIKE"/>
    <property type="match status" value="5"/>
</dbReference>
<dbReference type="InterPro" id="IPR013783">
    <property type="entry name" value="Ig-like_fold"/>
</dbReference>
<feature type="domain" description="Ig-like" evidence="8">
    <location>
        <begin position="359"/>
        <end position="450"/>
    </location>
</feature>
<feature type="chain" id="PRO_5012010845" description="Ig-like domain-containing protein" evidence="7">
    <location>
        <begin position="23"/>
        <end position="839"/>
    </location>
</feature>
<dbReference type="PANTHER" id="PTHR23278:SF19">
    <property type="entry name" value="OBSCURIN"/>
    <property type="match status" value="1"/>
</dbReference>
<dbReference type="Pfam" id="PF00047">
    <property type="entry name" value="ig"/>
    <property type="match status" value="1"/>
</dbReference>
<feature type="transmembrane region" description="Helical" evidence="6">
    <location>
        <begin position="656"/>
        <end position="677"/>
    </location>
</feature>
<comment type="subcellular location">
    <subcellularLocation>
        <location evidence="1">Membrane</location>
        <topology evidence="1">Single-pass membrane protein</topology>
    </subcellularLocation>
</comment>
<evidence type="ECO:0000256" key="3">
    <source>
        <dbReference type="ARBA" id="ARBA00022989"/>
    </source>
</evidence>
<name>A0A1Y1L1N5_PHOPY</name>
<dbReference type="InterPro" id="IPR007110">
    <property type="entry name" value="Ig-like_dom"/>
</dbReference>
<dbReference type="AlphaFoldDB" id="A0A1Y1L1N5"/>